<dbReference type="AlphaFoldDB" id="A0A1V4EVX3"/>
<gene>
    <name evidence="3" type="ORF">B2M26_03360</name>
</gene>
<dbReference type="Proteomes" id="UP000190229">
    <property type="component" value="Unassembled WGS sequence"/>
</dbReference>
<evidence type="ECO:0000313" key="3">
    <source>
        <dbReference type="EMBL" id="OPG17051.1"/>
    </source>
</evidence>
<organism evidence="3 4">
    <name type="scientific">Ferroacidibacillus organovorans</name>
    <dbReference type="NCBI Taxonomy" id="1765683"/>
    <lineage>
        <taxon>Bacteria</taxon>
        <taxon>Bacillati</taxon>
        <taxon>Bacillota</taxon>
        <taxon>Bacilli</taxon>
        <taxon>Bacillales</taxon>
        <taxon>Alicyclobacillaceae</taxon>
        <taxon>Ferroacidibacillus</taxon>
    </lineage>
</organism>
<dbReference type="InterPro" id="IPR000182">
    <property type="entry name" value="GNAT_dom"/>
</dbReference>
<dbReference type="PROSITE" id="PS51186">
    <property type="entry name" value="GNAT"/>
    <property type="match status" value="1"/>
</dbReference>
<dbReference type="EMBL" id="MWPS01000008">
    <property type="protein sequence ID" value="OPG17051.1"/>
    <property type="molecule type" value="Genomic_DNA"/>
</dbReference>
<dbReference type="Gene3D" id="1.25.40.10">
    <property type="entry name" value="Tetratricopeptide repeat domain"/>
    <property type="match status" value="1"/>
</dbReference>
<dbReference type="CDD" id="cd04301">
    <property type="entry name" value="NAT_SF"/>
    <property type="match status" value="1"/>
</dbReference>
<dbReference type="SUPFAM" id="SSF48452">
    <property type="entry name" value="TPR-like"/>
    <property type="match status" value="1"/>
</dbReference>
<dbReference type="InterPro" id="IPR041656">
    <property type="entry name" value="TPR_5"/>
</dbReference>
<dbReference type="InterPro" id="IPR050769">
    <property type="entry name" value="NAT_camello-type"/>
</dbReference>
<reference evidence="3 4" key="1">
    <citation type="submission" date="2017-02" db="EMBL/GenBank/DDBJ databases">
        <title>Draft genome of Acidibacillus ferrooxidans Huett2.</title>
        <authorList>
            <person name="Schopf S."/>
        </authorList>
    </citation>
    <scope>NUCLEOTIDE SEQUENCE [LARGE SCALE GENOMIC DNA]</scope>
    <source>
        <strain evidence="3 4">Huett2</strain>
    </source>
</reference>
<dbReference type="Pfam" id="PF00583">
    <property type="entry name" value="Acetyltransf_1"/>
    <property type="match status" value="1"/>
</dbReference>
<dbReference type="PANTHER" id="PTHR13947:SF37">
    <property type="entry name" value="LD18367P"/>
    <property type="match status" value="1"/>
</dbReference>
<dbReference type="GO" id="GO:0008080">
    <property type="term" value="F:N-acetyltransferase activity"/>
    <property type="evidence" value="ECO:0007669"/>
    <property type="project" value="InterPro"/>
</dbReference>
<name>A0A1V4EVX3_9BACL</name>
<dbReference type="Pfam" id="PF12688">
    <property type="entry name" value="TPR_5"/>
    <property type="match status" value="1"/>
</dbReference>
<dbReference type="InterPro" id="IPR016181">
    <property type="entry name" value="Acyl_CoA_acyltransferase"/>
</dbReference>
<keyword evidence="1" id="KW-0808">Transferase</keyword>
<dbReference type="SUPFAM" id="SSF55729">
    <property type="entry name" value="Acyl-CoA N-acyltransferases (Nat)"/>
    <property type="match status" value="1"/>
</dbReference>
<evidence type="ECO:0000313" key="4">
    <source>
        <dbReference type="Proteomes" id="UP000190229"/>
    </source>
</evidence>
<protein>
    <recommendedName>
        <fullName evidence="2">N-acetyltransferase domain-containing protein</fullName>
    </recommendedName>
</protein>
<sequence>MGRAKFELANVLDYLGQEAQAVPLYKEAISLGLSAEYDAYARLQLGSSLRNVGRIEEMGDEASSQTMNLSIDKVLLQTDHRAHPVPIHIRRLEEGEQAPMDLLLLADPSEKFVADYVKRGNCWIAEVSDTAIGVYVLIGTRPETVELVNVAVREDVQGQGIGRRLVLHAIETARKDGFRTIEIGTGNSSVDQLRLYQKCGFRIVGVDIDFFVRHYDEPIYENGIQCRDMIRLNQNL</sequence>
<proteinExistence type="predicted"/>
<comment type="caution">
    <text evidence="3">The sequence shown here is derived from an EMBL/GenBank/DDBJ whole genome shotgun (WGS) entry which is preliminary data.</text>
</comment>
<dbReference type="PANTHER" id="PTHR13947">
    <property type="entry name" value="GNAT FAMILY N-ACETYLTRANSFERASE"/>
    <property type="match status" value="1"/>
</dbReference>
<evidence type="ECO:0000259" key="2">
    <source>
        <dbReference type="PROSITE" id="PS51186"/>
    </source>
</evidence>
<dbReference type="Gene3D" id="3.40.630.30">
    <property type="match status" value="1"/>
</dbReference>
<keyword evidence="4" id="KW-1185">Reference proteome</keyword>
<accession>A0A1V4EVX3</accession>
<dbReference type="InterPro" id="IPR011990">
    <property type="entry name" value="TPR-like_helical_dom_sf"/>
</dbReference>
<feature type="domain" description="N-acetyltransferase" evidence="2">
    <location>
        <begin position="87"/>
        <end position="236"/>
    </location>
</feature>
<evidence type="ECO:0000256" key="1">
    <source>
        <dbReference type="ARBA" id="ARBA00022679"/>
    </source>
</evidence>